<reference evidence="2" key="2">
    <citation type="journal article" date="2022" name="Microb. Genom.">
        <title>A chromosome-scale genome assembly of the tomato pathogen Cladosporium fulvum reveals a compartmentalized genome architecture and the presence of a dispensable chromosome.</title>
        <authorList>
            <person name="Zaccaron A.Z."/>
            <person name="Chen L.H."/>
            <person name="Samaras A."/>
            <person name="Stergiopoulos I."/>
        </authorList>
    </citation>
    <scope>NUCLEOTIDE SEQUENCE</scope>
    <source>
        <strain evidence="2">Race5_Kim</strain>
    </source>
</reference>
<dbReference type="OrthoDB" id="1263307at2759"/>
<dbReference type="InterPro" id="IPR029058">
    <property type="entry name" value="AB_hydrolase_fold"/>
</dbReference>
<gene>
    <name evidence="2" type="ORF">CLAFUR5_13562</name>
</gene>
<dbReference type="GO" id="GO:0016787">
    <property type="term" value="F:hydrolase activity"/>
    <property type="evidence" value="ECO:0007669"/>
    <property type="project" value="UniProtKB-KW"/>
</dbReference>
<keyword evidence="2" id="KW-0378">Hydrolase</keyword>
<dbReference type="Proteomes" id="UP000756132">
    <property type="component" value="Chromosome 12"/>
</dbReference>
<protein>
    <submittedName>
        <fullName evidence="2">Alpha/beta hydrolase nvfD</fullName>
    </submittedName>
</protein>
<organism evidence="2 3">
    <name type="scientific">Passalora fulva</name>
    <name type="common">Tomato leaf mold</name>
    <name type="synonym">Cladosporium fulvum</name>
    <dbReference type="NCBI Taxonomy" id="5499"/>
    <lineage>
        <taxon>Eukaryota</taxon>
        <taxon>Fungi</taxon>
        <taxon>Dikarya</taxon>
        <taxon>Ascomycota</taxon>
        <taxon>Pezizomycotina</taxon>
        <taxon>Dothideomycetes</taxon>
        <taxon>Dothideomycetidae</taxon>
        <taxon>Mycosphaerellales</taxon>
        <taxon>Mycosphaerellaceae</taxon>
        <taxon>Fulvia</taxon>
    </lineage>
</organism>
<proteinExistence type="predicted"/>
<dbReference type="Gene3D" id="3.40.50.1820">
    <property type="entry name" value="alpha/beta hydrolase"/>
    <property type="match status" value="1"/>
</dbReference>
<dbReference type="PANTHER" id="PTHR37017">
    <property type="entry name" value="AB HYDROLASE-1 DOMAIN-CONTAINING PROTEIN-RELATED"/>
    <property type="match status" value="1"/>
</dbReference>
<dbReference type="Pfam" id="PF12697">
    <property type="entry name" value="Abhydrolase_6"/>
    <property type="match status" value="1"/>
</dbReference>
<evidence type="ECO:0000259" key="1">
    <source>
        <dbReference type="Pfam" id="PF12697"/>
    </source>
</evidence>
<reference evidence="2" key="1">
    <citation type="submission" date="2021-12" db="EMBL/GenBank/DDBJ databases">
        <authorList>
            <person name="Zaccaron A."/>
            <person name="Stergiopoulos I."/>
        </authorList>
    </citation>
    <scope>NUCLEOTIDE SEQUENCE</scope>
    <source>
        <strain evidence="2">Race5_Kim</strain>
    </source>
</reference>
<dbReference type="SUPFAM" id="SSF53474">
    <property type="entry name" value="alpha/beta-Hydrolases"/>
    <property type="match status" value="1"/>
</dbReference>
<sequence length="251" mass="27424">MSPSNTTILLVPGAWHTADCYTALAKPLEFHGYKTDLINLPSCGHNKRLPNFNEDVAAIRDRITKAANAGQDVVLVGHSYGSIPSNEACKGLLKKDLAAQGKKGGVVHFFFLVSFVIPEGASLIGAFGGNPLPWFVISEDELEVNPATPETIFYNDLEKSEQDHWIGRLKPHSYQVMHTPVTYAAWKDLPCTYLYCMDDQAIPLEIQKMMVEGTAQGCGFRTETVEAGHSPFLSKTKETAEAIVRAAEVGA</sequence>
<dbReference type="EMBL" id="CP090174">
    <property type="protein sequence ID" value="UJO24534.1"/>
    <property type="molecule type" value="Genomic_DNA"/>
</dbReference>
<evidence type="ECO:0000313" key="2">
    <source>
        <dbReference type="EMBL" id="UJO24534.1"/>
    </source>
</evidence>
<accession>A0A9Q8UW03</accession>
<dbReference type="InterPro" id="IPR000073">
    <property type="entry name" value="AB_hydrolase_1"/>
</dbReference>
<dbReference type="PANTHER" id="PTHR37017:SF13">
    <property type="entry name" value="AB HYDROLASE-1 DOMAIN-CONTAINING PROTEIN"/>
    <property type="match status" value="1"/>
</dbReference>
<dbReference type="KEGG" id="ffu:CLAFUR5_13562"/>
<dbReference type="RefSeq" id="XP_047768900.1">
    <property type="nucleotide sequence ID" value="XM_047912710.1"/>
</dbReference>
<dbReference type="GeneID" id="71993440"/>
<name>A0A9Q8UW03_PASFU</name>
<dbReference type="InterPro" id="IPR052897">
    <property type="entry name" value="Sec-Metab_Biosynth_Hydrolase"/>
</dbReference>
<dbReference type="AlphaFoldDB" id="A0A9Q8UW03"/>
<keyword evidence="3" id="KW-1185">Reference proteome</keyword>
<feature type="domain" description="AB hydrolase-1" evidence="1">
    <location>
        <begin position="8"/>
        <end position="242"/>
    </location>
</feature>
<evidence type="ECO:0000313" key="3">
    <source>
        <dbReference type="Proteomes" id="UP000756132"/>
    </source>
</evidence>